<comment type="caution">
    <text evidence="2">The sequence shown here is derived from an EMBL/GenBank/DDBJ whole genome shotgun (WGS) entry which is preliminary data.</text>
</comment>
<keyword evidence="2" id="KW-0328">Glycosyltransferase</keyword>
<dbReference type="RefSeq" id="WP_311785026.1">
    <property type="nucleotide sequence ID" value="NZ_JALDYY010000001.1"/>
</dbReference>
<keyword evidence="2" id="KW-0808">Transferase</keyword>
<dbReference type="SUPFAM" id="SSF53756">
    <property type="entry name" value="UDP-Glycosyltransferase/glycogen phosphorylase"/>
    <property type="match status" value="1"/>
</dbReference>
<dbReference type="PANTHER" id="PTHR45947">
    <property type="entry name" value="SULFOQUINOVOSYL TRANSFERASE SQD2"/>
    <property type="match status" value="1"/>
</dbReference>
<keyword evidence="3" id="KW-1185">Reference proteome</keyword>
<dbReference type="Gene3D" id="3.40.50.2000">
    <property type="entry name" value="Glycogen Phosphorylase B"/>
    <property type="match status" value="2"/>
</dbReference>
<dbReference type="PANTHER" id="PTHR45947:SF3">
    <property type="entry name" value="SULFOQUINOVOSYL TRANSFERASE SQD2"/>
    <property type="match status" value="1"/>
</dbReference>
<dbReference type="EMBL" id="JALDYZ010000001">
    <property type="protein sequence ID" value="MDI7920866.1"/>
    <property type="molecule type" value="Genomic_DNA"/>
</dbReference>
<accession>A0AAE3Q9R2</accession>
<reference evidence="2" key="1">
    <citation type="submission" date="2022-03" db="EMBL/GenBank/DDBJ databases">
        <title>Fererhizobium litorale gen. nov., sp. nov., isolated from sandy sediments of the Sea of Japan seashore.</title>
        <authorList>
            <person name="Romanenko L."/>
            <person name="Kurilenko V."/>
            <person name="Otstavnykh N."/>
            <person name="Svetashev V."/>
            <person name="Tekutyeva L."/>
            <person name="Isaeva M."/>
            <person name="Mikhailov V."/>
        </authorList>
    </citation>
    <scope>NUCLEOTIDE SEQUENCE</scope>
    <source>
        <strain evidence="2">KMM 9576</strain>
    </source>
</reference>
<proteinExistence type="predicted"/>
<evidence type="ECO:0000313" key="3">
    <source>
        <dbReference type="Proteomes" id="UP001161580"/>
    </source>
</evidence>
<feature type="domain" description="Glycosyltransferase subfamily 4-like N-terminal" evidence="1">
    <location>
        <begin position="12"/>
        <end position="110"/>
    </location>
</feature>
<protein>
    <submittedName>
        <fullName evidence="2">Glycosyltransferase</fullName>
        <ecNumber evidence="2">2.4.-.-</ecNumber>
    </submittedName>
</protein>
<evidence type="ECO:0000313" key="2">
    <source>
        <dbReference type="EMBL" id="MDI7920866.1"/>
    </source>
</evidence>
<dbReference type="AlphaFoldDB" id="A0AAE3Q9R2"/>
<sequence length="395" mass="43510">MNILVYPHELEMGGSQINAIELAAAVRDRGHNVTVTAPDGVLSEMIRRLGLNFVPIPRRPFYPSVATAFELSALARSIKADLVHTYEWRPAVEGTFGPHLFGGTRILATVLSMDISHLLPRHVPLIVGTRELAEMKPRPRTWVLEPPIDTTLNETKNIAAARARWAFGSSEVVVSVVCRLTRDLEKLQGVLQAIDVIGELATNLPLRLIVAGDGPGRGEVDAAAAAVNRRHGHEIIVVTGQLLDPREAYDAADIILGMGSSALKGMAFSKPLVVQGTTGFWRLFDERSASLFLYQGFFGHGGGGAQELKSILSALARDDDKRAVLGCFGRSIVEQHFSIDMMADRLIEIYRQTLSEAQNSNERMRSTARTLIDLAKFRTLMGLRKTRRMLKEQWG</sequence>
<evidence type="ECO:0000259" key="1">
    <source>
        <dbReference type="Pfam" id="PF13439"/>
    </source>
</evidence>
<dbReference type="InterPro" id="IPR028098">
    <property type="entry name" value="Glyco_trans_4-like_N"/>
</dbReference>
<dbReference type="Proteomes" id="UP001161580">
    <property type="component" value="Unassembled WGS sequence"/>
</dbReference>
<dbReference type="Pfam" id="PF13439">
    <property type="entry name" value="Glyco_transf_4"/>
    <property type="match status" value="1"/>
</dbReference>
<dbReference type="GO" id="GO:0016757">
    <property type="term" value="F:glycosyltransferase activity"/>
    <property type="evidence" value="ECO:0007669"/>
    <property type="project" value="UniProtKB-KW"/>
</dbReference>
<dbReference type="InterPro" id="IPR050194">
    <property type="entry name" value="Glycosyltransferase_grp1"/>
</dbReference>
<dbReference type="EC" id="2.4.-.-" evidence="2"/>
<name>A0AAE3Q9R2_9HYPH</name>
<gene>
    <name evidence="2" type="ORF">MRS75_02065</name>
</gene>
<organism evidence="2 3">
    <name type="scientific">Ferirhizobium litorale</name>
    <dbReference type="NCBI Taxonomy" id="2927786"/>
    <lineage>
        <taxon>Bacteria</taxon>
        <taxon>Pseudomonadati</taxon>
        <taxon>Pseudomonadota</taxon>
        <taxon>Alphaproteobacteria</taxon>
        <taxon>Hyphomicrobiales</taxon>
        <taxon>Rhizobiaceae</taxon>
        <taxon>Ferirhizobium</taxon>
    </lineage>
</organism>